<organism evidence="2">
    <name type="scientific">Udotea flabellum</name>
    <dbReference type="NCBI Taxonomy" id="170437"/>
    <lineage>
        <taxon>Eukaryota</taxon>
        <taxon>Viridiplantae</taxon>
        <taxon>Chlorophyta</taxon>
        <taxon>core chlorophytes</taxon>
        <taxon>Ulvophyceae</taxon>
        <taxon>TCBD clade</taxon>
        <taxon>Bryopsidales</taxon>
        <taxon>Halimedineae</taxon>
        <taxon>Halimedaceae</taxon>
        <taxon>Udoteae</taxon>
        <taxon>Udotea</taxon>
    </lineage>
</organism>
<dbReference type="Pfam" id="PF00961">
    <property type="entry name" value="LAGLIDADG_1"/>
    <property type="match status" value="1"/>
</dbReference>
<dbReference type="SUPFAM" id="SSF55608">
    <property type="entry name" value="Homing endonucleases"/>
    <property type="match status" value="1"/>
</dbReference>
<dbReference type="InterPro" id="IPR004860">
    <property type="entry name" value="LAGLIDADG_dom"/>
</dbReference>
<reference evidence="2" key="2">
    <citation type="journal article" date="2019" name="Mol. Phylogenet. Evol.">
        <title>Reassessment of the classification of bryopsidales (chlorophyta) based on chloroplast phylogenomic analyses.</title>
        <authorList>
            <person name="Cremen M.C."/>
            <person name="Leliaert F."/>
            <person name="West J."/>
            <person name="Lam D.W."/>
            <person name="Shimada S."/>
            <person name="Lopez-Bautista J.M."/>
            <person name="Verbruggen H."/>
        </authorList>
    </citation>
    <scope>NUCLEOTIDE SEQUENCE</scope>
</reference>
<feature type="domain" description="Homing endonuclease LAGLIDADG" evidence="1">
    <location>
        <begin position="68"/>
        <end position="153"/>
    </location>
</feature>
<geneLocation type="chloroplast" evidence="2"/>
<dbReference type="GeneID" id="38279594"/>
<protein>
    <recommendedName>
        <fullName evidence="1">Homing endonuclease LAGLIDADG domain-containing protein</fullName>
    </recommendedName>
</protein>
<keyword evidence="2" id="KW-0150">Chloroplast</keyword>
<dbReference type="EMBL" id="MH591112">
    <property type="protein sequence ID" value="AYC65670.1"/>
    <property type="molecule type" value="Genomic_DNA"/>
</dbReference>
<dbReference type="PANTHER" id="PTHR36181">
    <property type="entry name" value="INTRON-ENCODED ENDONUCLEASE AI3-RELATED"/>
    <property type="match status" value="1"/>
</dbReference>
<sequence length="153" mass="18481">MPIFQQHTFLSNKKLQWKLILRCLQILQNYSSTDLKKQFYLNQYIKWIQKARSRLIIRINFLSLPWFVGFFDSEGCISCQRVSQSFRFIIKITQSDPALLIEICNKLQIGHINKERQNIYYWGVTSRKDLPKLISIFKKYPLKSEKLIQWKKF</sequence>
<proteinExistence type="predicted"/>
<reference evidence="2" key="1">
    <citation type="submission" date="2018-07" db="EMBL/GenBank/DDBJ databases">
        <authorList>
            <person name="Quirk P.G."/>
            <person name="Krulwich T.A."/>
        </authorList>
    </citation>
    <scope>NUCLEOTIDE SEQUENCE</scope>
</reference>
<evidence type="ECO:0000259" key="1">
    <source>
        <dbReference type="Pfam" id="PF00961"/>
    </source>
</evidence>
<dbReference type="InterPro" id="IPR027434">
    <property type="entry name" value="Homing_endonucl"/>
</dbReference>
<evidence type="ECO:0000313" key="2">
    <source>
        <dbReference type="EMBL" id="AYC65670.1"/>
    </source>
</evidence>
<dbReference type="GO" id="GO:0004519">
    <property type="term" value="F:endonuclease activity"/>
    <property type="evidence" value="ECO:0007669"/>
    <property type="project" value="InterPro"/>
</dbReference>
<dbReference type="Gene3D" id="3.10.28.10">
    <property type="entry name" value="Homing endonucleases"/>
    <property type="match status" value="1"/>
</dbReference>
<dbReference type="InterPro" id="IPR051289">
    <property type="entry name" value="LAGLIDADG_Endonuclease"/>
</dbReference>
<accession>A0A386B1U6</accession>
<dbReference type="GO" id="GO:0005739">
    <property type="term" value="C:mitochondrion"/>
    <property type="evidence" value="ECO:0007669"/>
    <property type="project" value="UniProtKB-ARBA"/>
</dbReference>
<dbReference type="RefSeq" id="YP_009519627.1">
    <property type="nucleotide sequence ID" value="NC_039528.1"/>
</dbReference>
<dbReference type="AlphaFoldDB" id="A0A386B1U6"/>
<name>A0A386B1U6_9CHLO</name>
<gene>
    <name evidence="2" type="primary">orf153</name>
</gene>
<keyword evidence="2" id="KW-0934">Plastid</keyword>
<dbReference type="PANTHER" id="PTHR36181:SF2">
    <property type="entry name" value="INTRON-ENCODED ENDONUCLEASE AI3-RELATED"/>
    <property type="match status" value="1"/>
</dbReference>